<name>A0A832MNM0_9THEM</name>
<accession>A0A832MNM0</accession>
<organism evidence="1">
    <name type="scientific">Pseudothermotoga hypogea</name>
    <dbReference type="NCBI Taxonomy" id="57487"/>
    <lineage>
        <taxon>Bacteria</taxon>
        <taxon>Thermotogati</taxon>
        <taxon>Thermotogota</taxon>
        <taxon>Thermotogae</taxon>
        <taxon>Thermotogales</taxon>
        <taxon>Thermotogaceae</taxon>
        <taxon>Pseudothermotoga</taxon>
    </lineage>
</organism>
<dbReference type="AlphaFoldDB" id="A0A832MNM0"/>
<dbReference type="EMBL" id="DTKQ01000055">
    <property type="protein sequence ID" value="HGZ80254.1"/>
    <property type="molecule type" value="Genomic_DNA"/>
</dbReference>
<proteinExistence type="predicted"/>
<sequence length="163" mass="18756">MVKKLVLVAVMVSLMVLLVAATFKNKTWKGSDFPYIGAFFCHNDDYVRFYCTEEMHRFYYMTAKDSKAYVEFYVDGVRRGVVTELPANKWNSKHFSIANWAHFDLGPGFIGHEVEIHFRENTKVGGVSCPENDIMIKLLDNSLATLWKNVDSTTYCDLDLFAK</sequence>
<protein>
    <submittedName>
        <fullName evidence="1">Uncharacterized protein</fullName>
    </submittedName>
</protein>
<reference evidence="1" key="1">
    <citation type="journal article" date="2020" name="mSystems">
        <title>Genome- and Community-Level Interaction Insights into Carbon Utilization and Element Cycling Functions of Hydrothermarchaeota in Hydrothermal Sediment.</title>
        <authorList>
            <person name="Zhou Z."/>
            <person name="Liu Y."/>
            <person name="Xu W."/>
            <person name="Pan J."/>
            <person name="Luo Z.H."/>
            <person name="Li M."/>
        </authorList>
    </citation>
    <scope>NUCLEOTIDE SEQUENCE [LARGE SCALE GENOMIC DNA]</scope>
    <source>
        <strain evidence="1">SpSt-86</strain>
    </source>
</reference>
<comment type="caution">
    <text evidence="1">The sequence shown here is derived from an EMBL/GenBank/DDBJ whole genome shotgun (WGS) entry which is preliminary data.</text>
</comment>
<evidence type="ECO:0000313" key="1">
    <source>
        <dbReference type="EMBL" id="HGZ80254.1"/>
    </source>
</evidence>
<gene>
    <name evidence="1" type="ORF">ENW55_09780</name>
</gene>